<keyword evidence="1" id="KW-0677">Repeat</keyword>
<dbReference type="AlphaFoldDB" id="A0A9D4VA14"/>
<protein>
    <recommendedName>
        <fullName evidence="5">Pentatricopeptide repeat-containing protein</fullName>
    </recommendedName>
</protein>
<keyword evidence="4" id="KW-1185">Reference proteome</keyword>
<feature type="repeat" description="PPR" evidence="2">
    <location>
        <begin position="116"/>
        <end position="150"/>
    </location>
</feature>
<feature type="repeat" description="PPR" evidence="2">
    <location>
        <begin position="319"/>
        <end position="353"/>
    </location>
</feature>
<dbReference type="NCBIfam" id="TIGR00756">
    <property type="entry name" value="PPR"/>
    <property type="match status" value="9"/>
</dbReference>
<evidence type="ECO:0008006" key="5">
    <source>
        <dbReference type="Google" id="ProtNLM"/>
    </source>
</evidence>
<sequence length="977" mass="107825">MLRVLRRLQQIRNRSYRTTASSELADSGGPVQNFSKSLISSDGELGCSLSDVASLLQRCAKSKNLYAARNCHICVCCLGLDAHPYIHSLLVQVYACTHALSEAFSVFTATHHLHQQSFLWNHIINGLVHHQQYAHALQLFENMQQQCVLPNEFTFTLVLSGFTTKEDSCKGKHLHAIILTCGLHQNVVLATALMTMYQKCGLLDTAWGTFMNILEADEVCWTSIISAHAQHCQSERALHLFGLMLHEGFPPSKFSITCTLDACANCAALIAEGKLLHSIILEHELKIDTSLGNMLIKFYGARELLDDAQHVYDHMQPRDVVSSNSLIQAYAQQAQAKEVCQVFNQILQEGIRPDKVTFLGVIDACGVEEAEGRAIHGFIVEGGFDKDMMLETKVLNMYAKCGRLQDAQRGFEMIKEHNAAACSTMLSGLAQQRKFAEVLSLFSQVQQEGIRPDRAACLCMLDACATLSALMKVKYEHVHILNCGLESDIIICNSLISSYGRCGSVEDACKVFENMSQQDMVSWTAMIGVYAQHSHGKEAVQLFCKMLQEVDANKVTYMCVIDACVGSSMFSEGRLIHFCIVHDGLDTDAEISNALVHMHGNCGSLEDASHVFLLTSAHDVIAWTALVGAYAQYGQSGEASALFENMLQSGVMPNKVTFISMLDSFVFVSEKWLSFGKEMLCRIIECGLMSDVTVCNAVIKMYGECRNLDAACRVFDCMDERNLISWTAIIAVHAQHSKGKEALELFSRMQRSGFEPNSITFVCVLDACASFAALAAGEHIHSLIVQSNLESHVFIGTALVNMYGKCGQLYSARYVFDRLTKRNLLTWTTIIAIYAHHGKGKEAVRLFKKMEHEGFRTDDASLVSILAACSHSGLVDEGSLLFTKMIKNCSSSPNMDHYACVIDLLGRAGRLREAAVLIQDMPCEPTAAALMSLLGSCRQKKDLQTGECAALQVLASDHKNSAPYVVLSNMYASIEME</sequence>
<feature type="repeat" description="PPR" evidence="2">
    <location>
        <begin position="691"/>
        <end position="721"/>
    </location>
</feature>
<reference evidence="3" key="1">
    <citation type="submission" date="2021-01" db="EMBL/GenBank/DDBJ databases">
        <title>Adiantum capillus-veneris genome.</title>
        <authorList>
            <person name="Fang Y."/>
            <person name="Liao Q."/>
        </authorList>
    </citation>
    <scope>NUCLEOTIDE SEQUENCE</scope>
    <source>
        <strain evidence="3">H3</strain>
        <tissue evidence="3">Leaf</tissue>
    </source>
</reference>
<evidence type="ECO:0000256" key="1">
    <source>
        <dbReference type="ARBA" id="ARBA00022737"/>
    </source>
</evidence>
<dbReference type="Pfam" id="PF01535">
    <property type="entry name" value="PPR"/>
    <property type="match status" value="3"/>
</dbReference>
<feature type="repeat" description="PPR" evidence="2">
    <location>
        <begin position="418"/>
        <end position="452"/>
    </location>
</feature>
<feature type="repeat" description="PPR" evidence="2">
    <location>
        <begin position="619"/>
        <end position="653"/>
    </location>
</feature>
<dbReference type="Gene3D" id="1.25.40.10">
    <property type="entry name" value="Tetratricopeptide repeat domain"/>
    <property type="match status" value="8"/>
</dbReference>
<dbReference type="FunFam" id="1.25.40.10:FF:000073">
    <property type="entry name" value="Pentatricopeptide repeat-containing protein chloroplastic"/>
    <property type="match status" value="1"/>
</dbReference>
<evidence type="ECO:0000313" key="4">
    <source>
        <dbReference type="Proteomes" id="UP000886520"/>
    </source>
</evidence>
<dbReference type="InterPro" id="IPR002885">
    <property type="entry name" value="PPR_rpt"/>
</dbReference>
<organism evidence="3 4">
    <name type="scientific">Adiantum capillus-veneris</name>
    <name type="common">Maidenhair fern</name>
    <dbReference type="NCBI Taxonomy" id="13818"/>
    <lineage>
        <taxon>Eukaryota</taxon>
        <taxon>Viridiplantae</taxon>
        <taxon>Streptophyta</taxon>
        <taxon>Embryophyta</taxon>
        <taxon>Tracheophyta</taxon>
        <taxon>Polypodiopsida</taxon>
        <taxon>Polypodiidae</taxon>
        <taxon>Polypodiales</taxon>
        <taxon>Pteridineae</taxon>
        <taxon>Pteridaceae</taxon>
        <taxon>Vittarioideae</taxon>
        <taxon>Adiantum</taxon>
    </lineage>
</organism>
<feature type="repeat" description="PPR" evidence="2">
    <location>
        <begin position="488"/>
        <end position="522"/>
    </location>
</feature>
<dbReference type="PANTHER" id="PTHR47926">
    <property type="entry name" value="PENTATRICOPEPTIDE REPEAT-CONTAINING PROTEIN"/>
    <property type="match status" value="1"/>
</dbReference>
<dbReference type="GO" id="GO:0003729">
    <property type="term" value="F:mRNA binding"/>
    <property type="evidence" value="ECO:0007669"/>
    <property type="project" value="UniProtKB-ARBA"/>
</dbReference>
<dbReference type="PROSITE" id="PS51375">
    <property type="entry name" value="PPR"/>
    <property type="match status" value="9"/>
</dbReference>
<dbReference type="Pfam" id="PF13041">
    <property type="entry name" value="PPR_2"/>
    <property type="match status" value="7"/>
</dbReference>
<dbReference type="FunFam" id="1.25.40.10:FF:000090">
    <property type="entry name" value="Pentatricopeptide repeat-containing protein, chloroplastic"/>
    <property type="match status" value="1"/>
</dbReference>
<name>A0A9D4VA14_ADICA</name>
<gene>
    <name evidence="3" type="ORF">GOP47_0002394</name>
</gene>
<accession>A0A9D4VA14</accession>
<proteinExistence type="predicted"/>
<feature type="repeat" description="PPR" evidence="2">
    <location>
        <begin position="823"/>
        <end position="857"/>
    </location>
</feature>
<dbReference type="Proteomes" id="UP000886520">
    <property type="component" value="Chromosome 2"/>
</dbReference>
<dbReference type="OrthoDB" id="10418401at2759"/>
<comment type="caution">
    <text evidence="3">The sequence shown here is derived from an EMBL/GenBank/DDBJ whole genome shotgun (WGS) entry which is preliminary data.</text>
</comment>
<evidence type="ECO:0000256" key="2">
    <source>
        <dbReference type="PROSITE-ProRule" id="PRU00708"/>
    </source>
</evidence>
<dbReference type="FunFam" id="1.25.40.10:FF:000396">
    <property type="entry name" value="Pentatricopeptide repeat-containing protein At2g36730"/>
    <property type="match status" value="1"/>
</dbReference>
<feature type="repeat" description="PPR" evidence="2">
    <location>
        <begin position="217"/>
        <end position="251"/>
    </location>
</feature>
<dbReference type="InterPro" id="IPR046960">
    <property type="entry name" value="PPR_At4g14850-like_plant"/>
</dbReference>
<dbReference type="EMBL" id="JABFUD020000003">
    <property type="protein sequence ID" value="KAI5082651.1"/>
    <property type="molecule type" value="Genomic_DNA"/>
</dbReference>
<dbReference type="InterPro" id="IPR011990">
    <property type="entry name" value="TPR-like_helical_dom_sf"/>
</dbReference>
<evidence type="ECO:0000313" key="3">
    <source>
        <dbReference type="EMBL" id="KAI5082651.1"/>
    </source>
</evidence>
<dbReference type="GO" id="GO:0009451">
    <property type="term" value="P:RNA modification"/>
    <property type="evidence" value="ECO:0007669"/>
    <property type="project" value="InterPro"/>
</dbReference>
<feature type="repeat" description="PPR" evidence="2">
    <location>
        <begin position="722"/>
        <end position="756"/>
    </location>
</feature>